<comment type="caution">
    <text evidence="1">The sequence shown here is derived from an EMBL/GenBank/DDBJ whole genome shotgun (WGS) entry which is preliminary data.</text>
</comment>
<dbReference type="Proteomes" id="UP000749311">
    <property type="component" value="Unassembled WGS sequence"/>
</dbReference>
<protein>
    <submittedName>
        <fullName evidence="1">Uncharacterized protein</fullName>
    </submittedName>
</protein>
<name>A0ABX0SE50_9ACTN</name>
<proteinExistence type="predicted"/>
<evidence type="ECO:0000313" key="1">
    <source>
        <dbReference type="EMBL" id="NIH56673.1"/>
    </source>
</evidence>
<dbReference type="EMBL" id="JAAMOZ010000001">
    <property type="protein sequence ID" value="NIH56673.1"/>
    <property type="molecule type" value="Genomic_DNA"/>
</dbReference>
<dbReference type="RefSeq" id="WP_167165796.1">
    <property type="nucleotide sequence ID" value="NZ_BAAAOO010000015.1"/>
</dbReference>
<organism evidence="1 2">
    <name type="scientific">Brooklawnia cerclae</name>
    <dbReference type="NCBI Taxonomy" id="349934"/>
    <lineage>
        <taxon>Bacteria</taxon>
        <taxon>Bacillati</taxon>
        <taxon>Actinomycetota</taxon>
        <taxon>Actinomycetes</taxon>
        <taxon>Propionibacteriales</taxon>
        <taxon>Propionibacteriaceae</taxon>
        <taxon>Brooklawnia</taxon>
    </lineage>
</organism>
<keyword evidence="2" id="KW-1185">Reference proteome</keyword>
<reference evidence="1 2" key="1">
    <citation type="submission" date="2020-02" db="EMBL/GenBank/DDBJ databases">
        <title>Sequencing the genomes of 1000 actinobacteria strains.</title>
        <authorList>
            <person name="Klenk H.-P."/>
        </authorList>
    </citation>
    <scope>NUCLEOTIDE SEQUENCE [LARGE SCALE GENOMIC DNA]</scope>
    <source>
        <strain evidence="1 2">DSM 19609</strain>
    </source>
</reference>
<evidence type="ECO:0000313" key="2">
    <source>
        <dbReference type="Proteomes" id="UP000749311"/>
    </source>
</evidence>
<gene>
    <name evidence="1" type="ORF">FB473_001318</name>
</gene>
<accession>A0ABX0SE50</accession>
<sequence>MPTLTHILSASLRGIVSFTRYGDDGPLRECSLNQRNVIHTRCGDLVPRFSPPDIRSKSRSSVTFFPDGALRSVYLDEQTTILTPIGPLPAERVTFFRNGEVDSVFPLDGQISYSWSEDDERALAKPLSFEFAFGTVTAAVSGIRFYETGQIKSVLLWPGDTMTLQTPIGPMETRVGFRIYPSGELESLEPVEPITLDTPIGPVVAYDVDALGMNADENSVRFDRAGDLRQVSTSGDAIVHSPQLGDKRLSSRTRLALTHDAPVRLPITIAFADDTVTFDNGKVSLEVPIPGSEFMVLHDFAVNDCNASCDSCTSVCG</sequence>